<dbReference type="CDD" id="cd17503">
    <property type="entry name" value="MFS_LmrB_MDR_like"/>
    <property type="match status" value="1"/>
</dbReference>
<keyword evidence="4" id="KW-1003">Cell membrane</keyword>
<dbReference type="InterPro" id="IPR036259">
    <property type="entry name" value="MFS_trans_sf"/>
</dbReference>
<dbReference type="Gene3D" id="1.20.1250.20">
    <property type="entry name" value="MFS general substrate transporter like domains"/>
    <property type="match status" value="1"/>
</dbReference>
<keyword evidence="5 8" id="KW-0812">Transmembrane</keyword>
<feature type="transmembrane region" description="Helical" evidence="8">
    <location>
        <begin position="204"/>
        <end position="227"/>
    </location>
</feature>
<evidence type="ECO:0000256" key="8">
    <source>
        <dbReference type="SAM" id="Phobius"/>
    </source>
</evidence>
<keyword evidence="7 8" id="KW-0472">Membrane</keyword>
<dbReference type="EMBL" id="FRAP01000002">
    <property type="protein sequence ID" value="SHK06868.1"/>
    <property type="molecule type" value="Genomic_DNA"/>
</dbReference>
<dbReference type="PANTHER" id="PTHR42718:SF9">
    <property type="entry name" value="MAJOR FACILITATOR SUPERFAMILY MULTIDRUG TRANSPORTER MFSC"/>
    <property type="match status" value="1"/>
</dbReference>
<evidence type="ECO:0000256" key="3">
    <source>
        <dbReference type="ARBA" id="ARBA00022448"/>
    </source>
</evidence>
<feature type="transmembrane region" description="Helical" evidence="8">
    <location>
        <begin position="364"/>
        <end position="382"/>
    </location>
</feature>
<evidence type="ECO:0000313" key="10">
    <source>
        <dbReference type="EMBL" id="SHK06868.1"/>
    </source>
</evidence>
<dbReference type="PANTHER" id="PTHR42718">
    <property type="entry name" value="MAJOR FACILITATOR SUPERFAMILY MULTIDRUG TRANSPORTER MFSC"/>
    <property type="match status" value="1"/>
</dbReference>
<feature type="transmembrane region" description="Helical" evidence="8">
    <location>
        <begin position="305"/>
        <end position="328"/>
    </location>
</feature>
<gene>
    <name evidence="10" type="ORF">SAMN05443637_102248</name>
</gene>
<keyword evidence="6 8" id="KW-1133">Transmembrane helix</keyword>
<dbReference type="Proteomes" id="UP000184363">
    <property type="component" value="Unassembled WGS sequence"/>
</dbReference>
<keyword evidence="11" id="KW-1185">Reference proteome</keyword>
<accession>A0A1M6PFZ7</accession>
<dbReference type="GO" id="GO:0022857">
    <property type="term" value="F:transmembrane transporter activity"/>
    <property type="evidence" value="ECO:0007669"/>
    <property type="project" value="InterPro"/>
</dbReference>
<feature type="transmembrane region" description="Helical" evidence="8">
    <location>
        <begin position="82"/>
        <end position="105"/>
    </location>
</feature>
<dbReference type="RefSeq" id="WP_234996935.1">
    <property type="nucleotide sequence ID" value="NZ_CALGVN010000018.1"/>
</dbReference>
<sequence length="476" mass="48862">MTGLTARPSAIRPRVVIALLVGSAFVMILNETIMSVALPALMADLQIGPSTAQWLTSGFLLTMAVVIPATGWVLSRFAPRSIYLASMTLFSAGLLVAALAPGFGVLLVGRIVQAIGTAVMVPLLMTTVLRLVPAERRGATMGTITIVIAVAPAVGPTLSGIILAALGWRWMFWLVLPIALVAFAVGIARLRVPAETRPVPLDALSLVLSAVAFAGIVFGLSGIGGTATGEVPVAPWIPVTVGAVALAVFVVRQLSLQRADRALLDLRPFTHGKFVLALGLMLLGMMALFGALILLPLYMQDVLGATPYATGLALLPGGLAMGLLGPVVGRLFDKFGPRPLVLPGAIVTSTALWLFTLLGEQSPLLLVVGFHVLLTCGLSFMFTPLMTDALGSLPADLYSHGSAIVTTLQQVAGAAGTAVFITIMTLASQSGGAVDAAGTHAAFLVAAIISLAVVALSVLVGRGARAPQVPAATGGR</sequence>
<feature type="transmembrane region" description="Helical" evidence="8">
    <location>
        <begin position="403"/>
        <end position="427"/>
    </location>
</feature>
<dbReference type="PROSITE" id="PS50850">
    <property type="entry name" value="MFS"/>
    <property type="match status" value="1"/>
</dbReference>
<feature type="transmembrane region" description="Helical" evidence="8">
    <location>
        <begin position="439"/>
        <end position="460"/>
    </location>
</feature>
<feature type="transmembrane region" description="Helical" evidence="8">
    <location>
        <begin position="170"/>
        <end position="192"/>
    </location>
</feature>
<reference evidence="10 11" key="1">
    <citation type="submission" date="2016-11" db="EMBL/GenBank/DDBJ databases">
        <authorList>
            <person name="Jaros S."/>
            <person name="Januszkiewicz K."/>
            <person name="Wedrychowicz H."/>
        </authorList>
    </citation>
    <scope>NUCLEOTIDE SEQUENCE [LARGE SCALE GENOMIC DNA]</scope>
    <source>
        <strain evidence="10 11">DSM 43832</strain>
    </source>
</reference>
<evidence type="ECO:0000256" key="1">
    <source>
        <dbReference type="ARBA" id="ARBA00004651"/>
    </source>
</evidence>
<dbReference type="AlphaFoldDB" id="A0A1M6PFZ7"/>
<proteinExistence type="inferred from homology"/>
<dbReference type="InterPro" id="IPR020846">
    <property type="entry name" value="MFS_dom"/>
</dbReference>
<keyword evidence="3" id="KW-0813">Transport</keyword>
<evidence type="ECO:0000313" key="11">
    <source>
        <dbReference type="Proteomes" id="UP000184363"/>
    </source>
</evidence>
<comment type="similarity">
    <text evidence="2">Belongs to the major facilitator superfamily. EmrB family.</text>
</comment>
<feature type="transmembrane region" description="Helical" evidence="8">
    <location>
        <begin position="111"/>
        <end position="132"/>
    </location>
</feature>
<name>A0A1M6PFZ7_PSETH</name>
<feature type="transmembrane region" description="Helical" evidence="8">
    <location>
        <begin position="340"/>
        <end position="358"/>
    </location>
</feature>
<dbReference type="InterPro" id="IPR011701">
    <property type="entry name" value="MFS"/>
</dbReference>
<comment type="subcellular location">
    <subcellularLocation>
        <location evidence="1">Cell membrane</location>
        <topology evidence="1">Multi-pass membrane protein</topology>
    </subcellularLocation>
</comment>
<feature type="domain" description="Major facilitator superfamily (MFS) profile" evidence="9">
    <location>
        <begin position="16"/>
        <end position="465"/>
    </location>
</feature>
<dbReference type="InterPro" id="IPR004638">
    <property type="entry name" value="EmrB-like"/>
</dbReference>
<dbReference type="GO" id="GO:0005886">
    <property type="term" value="C:plasma membrane"/>
    <property type="evidence" value="ECO:0007669"/>
    <property type="project" value="UniProtKB-SubCell"/>
</dbReference>
<feature type="transmembrane region" description="Helical" evidence="8">
    <location>
        <begin position="274"/>
        <end position="299"/>
    </location>
</feature>
<evidence type="ECO:0000256" key="5">
    <source>
        <dbReference type="ARBA" id="ARBA00022692"/>
    </source>
</evidence>
<feature type="transmembrane region" description="Helical" evidence="8">
    <location>
        <begin position="15"/>
        <end position="42"/>
    </location>
</feature>
<evidence type="ECO:0000256" key="6">
    <source>
        <dbReference type="ARBA" id="ARBA00022989"/>
    </source>
</evidence>
<evidence type="ECO:0000256" key="7">
    <source>
        <dbReference type="ARBA" id="ARBA00023136"/>
    </source>
</evidence>
<evidence type="ECO:0000256" key="2">
    <source>
        <dbReference type="ARBA" id="ARBA00008537"/>
    </source>
</evidence>
<evidence type="ECO:0000256" key="4">
    <source>
        <dbReference type="ARBA" id="ARBA00022475"/>
    </source>
</evidence>
<dbReference type="NCBIfam" id="TIGR00711">
    <property type="entry name" value="efflux_EmrB"/>
    <property type="match status" value="1"/>
</dbReference>
<dbReference type="SUPFAM" id="SSF103473">
    <property type="entry name" value="MFS general substrate transporter"/>
    <property type="match status" value="1"/>
</dbReference>
<evidence type="ECO:0000259" key="9">
    <source>
        <dbReference type="PROSITE" id="PS50850"/>
    </source>
</evidence>
<protein>
    <submittedName>
        <fullName evidence="10">MFS transporter, DHA2 family, lincomycin resistance protein</fullName>
    </submittedName>
</protein>
<dbReference type="Gene3D" id="1.20.1720.10">
    <property type="entry name" value="Multidrug resistance protein D"/>
    <property type="match status" value="1"/>
</dbReference>
<organism evidence="10 11">
    <name type="scientific">Pseudonocardia thermophila</name>
    <dbReference type="NCBI Taxonomy" id="1848"/>
    <lineage>
        <taxon>Bacteria</taxon>
        <taxon>Bacillati</taxon>
        <taxon>Actinomycetota</taxon>
        <taxon>Actinomycetes</taxon>
        <taxon>Pseudonocardiales</taxon>
        <taxon>Pseudonocardiaceae</taxon>
        <taxon>Pseudonocardia</taxon>
    </lineage>
</organism>
<feature type="transmembrane region" description="Helical" evidence="8">
    <location>
        <begin position="144"/>
        <end position="164"/>
    </location>
</feature>
<feature type="transmembrane region" description="Helical" evidence="8">
    <location>
        <begin position="54"/>
        <end position="75"/>
    </location>
</feature>
<dbReference type="Pfam" id="PF07690">
    <property type="entry name" value="MFS_1"/>
    <property type="match status" value="1"/>
</dbReference>
<dbReference type="STRING" id="1848.SAMN05443637_102248"/>
<feature type="transmembrane region" description="Helical" evidence="8">
    <location>
        <begin position="233"/>
        <end position="254"/>
    </location>
</feature>
<dbReference type="PRINTS" id="PR01036">
    <property type="entry name" value="TCRTETB"/>
</dbReference>